<name>B0DCZ7_LACBS</name>
<dbReference type="Proteomes" id="UP000001194">
    <property type="component" value="Unassembled WGS sequence"/>
</dbReference>
<dbReference type="GeneID" id="6077379"/>
<dbReference type="InParanoid" id="B0DCZ7"/>
<dbReference type="EMBL" id="DS547104">
    <property type="protein sequence ID" value="EDR07525.1"/>
    <property type="molecule type" value="Genomic_DNA"/>
</dbReference>
<keyword evidence="2" id="KW-1185">Reference proteome</keyword>
<dbReference type="AlphaFoldDB" id="B0DCZ7"/>
<gene>
    <name evidence="1" type="ORF">LACBIDRAFT_327838</name>
</gene>
<reference evidence="1 2" key="1">
    <citation type="journal article" date="2008" name="Nature">
        <title>The genome of Laccaria bicolor provides insights into mycorrhizal symbiosis.</title>
        <authorList>
            <person name="Martin F."/>
            <person name="Aerts A."/>
            <person name="Ahren D."/>
            <person name="Brun A."/>
            <person name="Danchin E.G.J."/>
            <person name="Duchaussoy F."/>
            <person name="Gibon J."/>
            <person name="Kohler A."/>
            <person name="Lindquist E."/>
            <person name="Pereda V."/>
            <person name="Salamov A."/>
            <person name="Shapiro H.J."/>
            <person name="Wuyts J."/>
            <person name="Blaudez D."/>
            <person name="Buee M."/>
            <person name="Brokstein P."/>
            <person name="Canbaeck B."/>
            <person name="Cohen D."/>
            <person name="Courty P.E."/>
            <person name="Coutinho P.M."/>
            <person name="Delaruelle C."/>
            <person name="Detter J.C."/>
            <person name="Deveau A."/>
            <person name="DiFazio S."/>
            <person name="Duplessis S."/>
            <person name="Fraissinet-Tachet L."/>
            <person name="Lucic E."/>
            <person name="Frey-Klett P."/>
            <person name="Fourrey C."/>
            <person name="Feussner I."/>
            <person name="Gay G."/>
            <person name="Grimwood J."/>
            <person name="Hoegger P.J."/>
            <person name="Jain P."/>
            <person name="Kilaru S."/>
            <person name="Labbe J."/>
            <person name="Lin Y.C."/>
            <person name="Legue V."/>
            <person name="Le Tacon F."/>
            <person name="Marmeisse R."/>
            <person name="Melayah D."/>
            <person name="Montanini B."/>
            <person name="Muratet M."/>
            <person name="Nehls U."/>
            <person name="Niculita-Hirzel H."/>
            <person name="Oudot-Le Secq M.P."/>
            <person name="Peter M."/>
            <person name="Quesneville H."/>
            <person name="Rajashekar B."/>
            <person name="Reich M."/>
            <person name="Rouhier N."/>
            <person name="Schmutz J."/>
            <person name="Yin T."/>
            <person name="Chalot M."/>
            <person name="Henrissat B."/>
            <person name="Kuees U."/>
            <person name="Lucas S."/>
            <person name="Van de Peer Y."/>
            <person name="Podila G.K."/>
            <person name="Polle A."/>
            <person name="Pukkila P.J."/>
            <person name="Richardson P.M."/>
            <person name="Rouze P."/>
            <person name="Sanders I.R."/>
            <person name="Stajich J.E."/>
            <person name="Tunlid A."/>
            <person name="Tuskan G."/>
            <person name="Grigoriev I.V."/>
        </authorList>
    </citation>
    <scope>NUCLEOTIDE SEQUENCE [LARGE SCALE GENOMIC DNA]</scope>
    <source>
        <strain evidence="2">S238N-H82 / ATCC MYA-4686</strain>
    </source>
</reference>
<accession>B0DCZ7</accession>
<evidence type="ECO:0000313" key="2">
    <source>
        <dbReference type="Proteomes" id="UP000001194"/>
    </source>
</evidence>
<sequence>MTKDLRELTEGIKEKVVEEVEKKTAVMEKKTAELMEVVEKAAQQAGNTGSSLYRDALVRAVSGAPLDANPRLAAKEGIRQRQLLIDLPKDSRLRECAIMVLVGKFSEAMGKATANQHKMRSALKLQNSGVLVEMATDEGTTWLASKPNTGAFLQELGESEASFKTRSYNVIAYYVPLNLDTNSDKDRKEIEETNTLVATTLFL</sequence>
<dbReference type="OrthoDB" id="4230923at2759"/>
<dbReference type="KEGG" id="lbc:LACBIDRAFT_327838"/>
<proteinExistence type="predicted"/>
<organism evidence="2">
    <name type="scientific">Laccaria bicolor (strain S238N-H82 / ATCC MYA-4686)</name>
    <name type="common">Bicoloured deceiver</name>
    <name type="synonym">Laccaria laccata var. bicolor</name>
    <dbReference type="NCBI Taxonomy" id="486041"/>
    <lineage>
        <taxon>Eukaryota</taxon>
        <taxon>Fungi</taxon>
        <taxon>Dikarya</taxon>
        <taxon>Basidiomycota</taxon>
        <taxon>Agaricomycotina</taxon>
        <taxon>Agaricomycetes</taxon>
        <taxon>Agaricomycetidae</taxon>
        <taxon>Agaricales</taxon>
        <taxon>Agaricineae</taxon>
        <taxon>Hydnangiaceae</taxon>
        <taxon>Laccaria</taxon>
    </lineage>
</organism>
<protein>
    <submittedName>
        <fullName evidence="1">Predicted protein</fullName>
    </submittedName>
</protein>
<dbReference type="RefSeq" id="XP_001881917.1">
    <property type="nucleotide sequence ID" value="XM_001881882.1"/>
</dbReference>
<evidence type="ECO:0000313" key="1">
    <source>
        <dbReference type="EMBL" id="EDR07525.1"/>
    </source>
</evidence>
<dbReference type="HOGENOM" id="CLU_1349140_0_0_1"/>